<dbReference type="Proteomes" id="UP000674416">
    <property type="component" value="Unassembled WGS sequence"/>
</dbReference>
<keyword evidence="2" id="KW-1185">Reference proteome</keyword>
<reference evidence="1 2" key="1">
    <citation type="submission" date="2021-01" db="EMBL/GenBank/DDBJ databases">
        <title>Genomic Encyclopedia of Type Strains, Phase IV (KMG-IV): sequencing the most valuable type-strain genomes for metagenomic binning, comparative biology and taxonomic classification.</title>
        <authorList>
            <person name="Goeker M."/>
        </authorList>
    </citation>
    <scope>NUCLEOTIDE SEQUENCE [LARGE SCALE GENOMIC DNA]</scope>
    <source>
        <strain evidence="1 2">DSM 103394</strain>
    </source>
</reference>
<name>A0ABS4CXR1_9BACI</name>
<proteinExistence type="predicted"/>
<sequence>MSDANEQVTVCEWILNYYGNGNGEEDKEPSA</sequence>
<organism evidence="1 2">
    <name type="scientific">Bacillus capparidis</name>
    <dbReference type="NCBI Taxonomy" id="1840411"/>
    <lineage>
        <taxon>Bacteria</taxon>
        <taxon>Bacillati</taxon>
        <taxon>Bacillota</taxon>
        <taxon>Bacilli</taxon>
        <taxon>Bacillales</taxon>
        <taxon>Bacillaceae</taxon>
        <taxon>Bacillus</taxon>
    </lineage>
</organism>
<protein>
    <submittedName>
        <fullName evidence="1">Uncharacterized protein</fullName>
    </submittedName>
</protein>
<gene>
    <name evidence="1" type="ORF">JOC74_002525</name>
</gene>
<evidence type="ECO:0000313" key="1">
    <source>
        <dbReference type="EMBL" id="MBP1082032.1"/>
    </source>
</evidence>
<dbReference type="EMBL" id="JAFDST010000002">
    <property type="protein sequence ID" value="MBP1082032.1"/>
    <property type="molecule type" value="Genomic_DNA"/>
</dbReference>
<evidence type="ECO:0000313" key="2">
    <source>
        <dbReference type="Proteomes" id="UP000674416"/>
    </source>
</evidence>
<comment type="caution">
    <text evidence="1">The sequence shown here is derived from an EMBL/GenBank/DDBJ whole genome shotgun (WGS) entry which is preliminary data.</text>
</comment>
<accession>A0ABS4CXR1</accession>